<dbReference type="Pfam" id="PF01421">
    <property type="entry name" value="Reprolysin"/>
    <property type="match status" value="1"/>
</dbReference>
<dbReference type="CDD" id="cd04269">
    <property type="entry name" value="ZnMc_adamalysin_II_like"/>
    <property type="match status" value="1"/>
</dbReference>
<dbReference type="InterPro" id="IPR034027">
    <property type="entry name" value="Reprolysin_adamalysin"/>
</dbReference>
<feature type="binding site" evidence="9">
    <location>
        <position position="209"/>
    </location>
    <ligand>
        <name>Zn(2+)</name>
        <dbReference type="ChEBI" id="CHEBI:29105"/>
        <note>catalytic</note>
    </ligand>
</feature>
<protein>
    <recommendedName>
        <fullName evidence="16">Disintegrin and metalloproteinase domain-containing protein 12</fullName>
    </recommendedName>
</protein>
<dbReference type="PROSITE" id="PS01186">
    <property type="entry name" value="EGF_2"/>
    <property type="match status" value="1"/>
</dbReference>
<dbReference type="PROSITE" id="PS50215">
    <property type="entry name" value="ADAM_MEPRO"/>
    <property type="match status" value="1"/>
</dbReference>
<dbReference type="PROSITE" id="PS50026">
    <property type="entry name" value="EGF_3"/>
    <property type="match status" value="1"/>
</dbReference>
<feature type="binding site" evidence="9">
    <location>
        <position position="215"/>
    </location>
    <ligand>
        <name>Zn(2+)</name>
        <dbReference type="ChEBI" id="CHEBI:29105"/>
        <note>catalytic</note>
    </ligand>
</feature>
<dbReference type="InterPro" id="IPR000742">
    <property type="entry name" value="EGF"/>
</dbReference>
<evidence type="ECO:0008006" key="16">
    <source>
        <dbReference type="Google" id="ProtNLM"/>
    </source>
</evidence>
<dbReference type="Gene3D" id="3.40.390.10">
    <property type="entry name" value="Collagenase (Catalytic Domain)"/>
    <property type="match status" value="1"/>
</dbReference>
<evidence type="ECO:0000256" key="1">
    <source>
        <dbReference type="ARBA" id="ARBA00004167"/>
    </source>
</evidence>
<dbReference type="PROSITE" id="PS50214">
    <property type="entry name" value="DISINTEGRIN_2"/>
    <property type="match status" value="1"/>
</dbReference>
<keyword evidence="4" id="KW-0482">Metalloprotease</keyword>
<dbReference type="InterPro" id="IPR036436">
    <property type="entry name" value="Disintegrin_dom_sf"/>
</dbReference>
<feature type="disulfide bond" evidence="9">
    <location>
        <begin position="180"/>
        <end position="260"/>
    </location>
</feature>
<reference evidence="14" key="2">
    <citation type="submission" date="2021-08" db="EMBL/GenBank/DDBJ databases">
        <authorList>
            <person name="Eriksson T."/>
        </authorList>
    </citation>
    <scope>NUCLEOTIDE SEQUENCE</scope>
    <source>
        <strain evidence="14">Stoneville</strain>
        <tissue evidence="14">Whole head</tissue>
    </source>
</reference>
<dbReference type="AlphaFoldDB" id="A0A8J6LKH3"/>
<keyword evidence="15" id="KW-1185">Reference proteome</keyword>
<dbReference type="InterPro" id="IPR001590">
    <property type="entry name" value="Peptidase_M12B"/>
</dbReference>
<dbReference type="PANTHER" id="PTHR11905:SF159">
    <property type="entry name" value="ADAM METALLOPROTEASE"/>
    <property type="match status" value="1"/>
</dbReference>
<dbReference type="InterPro" id="IPR001762">
    <property type="entry name" value="Disintegrin_dom"/>
</dbReference>
<evidence type="ECO:0000256" key="6">
    <source>
        <dbReference type="ARBA" id="ARBA00023157"/>
    </source>
</evidence>
<evidence type="ECO:0000256" key="5">
    <source>
        <dbReference type="ARBA" id="ARBA00023136"/>
    </source>
</evidence>
<keyword evidence="8" id="KW-0245">EGF-like domain</keyword>
<dbReference type="Gene3D" id="4.10.70.10">
    <property type="entry name" value="Disintegrin domain"/>
    <property type="match status" value="1"/>
</dbReference>
<accession>A0A8J6LKH3</accession>
<feature type="disulfide bond" evidence="9">
    <location>
        <begin position="220"/>
        <end position="244"/>
    </location>
</feature>
<feature type="domain" description="Disintegrin" evidence="12">
    <location>
        <begin position="271"/>
        <end position="359"/>
    </location>
</feature>
<evidence type="ECO:0000256" key="7">
    <source>
        <dbReference type="PROSITE-ProRule" id="PRU00068"/>
    </source>
</evidence>
<feature type="domain" description="EGF-like" evidence="11">
    <location>
        <begin position="484"/>
        <end position="521"/>
    </location>
</feature>
<proteinExistence type="predicted"/>
<feature type="disulfide bond" evidence="8">
    <location>
        <begin position="511"/>
        <end position="520"/>
    </location>
</feature>
<dbReference type="GO" id="GO:0016020">
    <property type="term" value="C:membrane"/>
    <property type="evidence" value="ECO:0007669"/>
    <property type="project" value="UniProtKB-SubCell"/>
</dbReference>
<dbReference type="SUPFAM" id="SSF57552">
    <property type="entry name" value="Blood coagulation inhibitor (disintegrin)"/>
    <property type="match status" value="1"/>
</dbReference>
<evidence type="ECO:0000256" key="8">
    <source>
        <dbReference type="PROSITE-ProRule" id="PRU00076"/>
    </source>
</evidence>
<comment type="caution">
    <text evidence="8">Lacks conserved residue(s) required for the propagation of feature annotation.</text>
</comment>
<keyword evidence="9" id="KW-0479">Metal-binding</keyword>
<dbReference type="GO" id="GO:0046872">
    <property type="term" value="F:metal ion binding"/>
    <property type="evidence" value="ECO:0007669"/>
    <property type="project" value="UniProtKB-KW"/>
</dbReference>
<organism evidence="14 15">
    <name type="scientific">Tenebrio molitor</name>
    <name type="common">Yellow mealworm beetle</name>
    <dbReference type="NCBI Taxonomy" id="7067"/>
    <lineage>
        <taxon>Eukaryota</taxon>
        <taxon>Metazoa</taxon>
        <taxon>Ecdysozoa</taxon>
        <taxon>Arthropoda</taxon>
        <taxon>Hexapoda</taxon>
        <taxon>Insecta</taxon>
        <taxon>Pterygota</taxon>
        <taxon>Neoptera</taxon>
        <taxon>Endopterygota</taxon>
        <taxon>Coleoptera</taxon>
        <taxon>Polyphaga</taxon>
        <taxon>Cucujiformia</taxon>
        <taxon>Tenebrionidae</taxon>
        <taxon>Tenebrio</taxon>
    </lineage>
</organism>
<dbReference type="GO" id="GO:0004222">
    <property type="term" value="F:metalloendopeptidase activity"/>
    <property type="evidence" value="ECO:0007669"/>
    <property type="project" value="InterPro"/>
</dbReference>
<dbReference type="GO" id="GO:0006509">
    <property type="term" value="P:membrane protein ectodomain proteolysis"/>
    <property type="evidence" value="ECO:0007669"/>
    <property type="project" value="TreeGrafter"/>
</dbReference>
<evidence type="ECO:0000259" key="13">
    <source>
        <dbReference type="PROSITE" id="PS50215"/>
    </source>
</evidence>
<keyword evidence="9" id="KW-0862">Zinc</keyword>
<evidence type="ECO:0000313" key="14">
    <source>
        <dbReference type="EMBL" id="KAH0821872.1"/>
    </source>
</evidence>
<evidence type="ECO:0000256" key="10">
    <source>
        <dbReference type="SAM" id="Phobius"/>
    </source>
</evidence>
<evidence type="ECO:0000256" key="9">
    <source>
        <dbReference type="PROSITE-ProRule" id="PRU00276"/>
    </source>
</evidence>
<feature type="disulfide bond" evidence="7">
    <location>
        <begin position="331"/>
        <end position="351"/>
    </location>
</feature>
<gene>
    <name evidence="14" type="ORF">GEV33_000919</name>
</gene>
<keyword evidence="2 10" id="KW-0812">Transmembrane</keyword>
<reference evidence="14" key="1">
    <citation type="journal article" date="2020" name="J Insects Food Feed">
        <title>The yellow mealworm (Tenebrio molitor) genome: a resource for the emerging insects as food and feed industry.</title>
        <authorList>
            <person name="Eriksson T."/>
            <person name="Andere A."/>
            <person name="Kelstrup H."/>
            <person name="Emery V."/>
            <person name="Picard C."/>
        </authorList>
    </citation>
    <scope>NUCLEOTIDE SEQUENCE</scope>
    <source>
        <strain evidence="14">Stoneville</strain>
        <tissue evidence="14">Whole head</tissue>
    </source>
</reference>
<evidence type="ECO:0000256" key="3">
    <source>
        <dbReference type="ARBA" id="ARBA00022989"/>
    </source>
</evidence>
<dbReference type="PANTHER" id="PTHR11905">
    <property type="entry name" value="ADAM A DISINTEGRIN AND METALLOPROTEASE DOMAIN"/>
    <property type="match status" value="1"/>
</dbReference>
<evidence type="ECO:0000256" key="2">
    <source>
        <dbReference type="ARBA" id="ARBA00022692"/>
    </source>
</evidence>
<keyword evidence="6 8" id="KW-1015">Disulfide bond</keyword>
<keyword evidence="5 10" id="KW-0472">Membrane</keyword>
<evidence type="ECO:0000313" key="15">
    <source>
        <dbReference type="Proteomes" id="UP000719412"/>
    </source>
</evidence>
<evidence type="ECO:0000259" key="11">
    <source>
        <dbReference type="PROSITE" id="PS50026"/>
    </source>
</evidence>
<keyword evidence="3 10" id="KW-1133">Transmembrane helix</keyword>
<evidence type="ECO:0000259" key="12">
    <source>
        <dbReference type="PROSITE" id="PS50214"/>
    </source>
</evidence>
<dbReference type="FunFam" id="4.10.70.10:FF:000001">
    <property type="entry name" value="Disintegrin and metalloproteinase domain-containing protein 22"/>
    <property type="match status" value="1"/>
</dbReference>
<dbReference type="Pfam" id="PF00200">
    <property type="entry name" value="Disintegrin"/>
    <property type="match status" value="1"/>
</dbReference>
<keyword evidence="4" id="KW-0645">Protease</keyword>
<feature type="binding site" evidence="9">
    <location>
        <position position="205"/>
    </location>
    <ligand>
        <name>Zn(2+)</name>
        <dbReference type="ChEBI" id="CHEBI:29105"/>
        <note>catalytic</note>
    </ligand>
</feature>
<comment type="caution">
    <text evidence="14">The sequence shown here is derived from an EMBL/GenBank/DDBJ whole genome shotgun (WGS) entry which is preliminary data.</text>
</comment>
<feature type="transmembrane region" description="Helical" evidence="10">
    <location>
        <begin position="102"/>
        <end position="122"/>
    </location>
</feature>
<feature type="domain" description="Peptidase M12B" evidence="13">
    <location>
        <begin position="69"/>
        <end position="265"/>
    </location>
</feature>
<keyword evidence="4" id="KW-0378">Hydrolase</keyword>
<dbReference type="InterPro" id="IPR006586">
    <property type="entry name" value="ADAM_Cys-rich"/>
</dbReference>
<dbReference type="FunFam" id="3.40.390.10:FF:000002">
    <property type="entry name" value="Disintegrin and metalloproteinase domain-containing protein 22"/>
    <property type="match status" value="1"/>
</dbReference>
<sequence length="536" mass="58913">MHYVERNLLGEDNVHFLYRHSDLIDNDRSCGYSKNDHNHDHENKLSRYKRAVQHGTPVRGPYNSNRKSKYLELVLVIDHGKYKELNESVKEVEHYCKNIANIIYGLYAPLNIFVALVGVVIWTDHDEITKSSNPIDTLTGFLRYRRQKLVPEHFNDNAQLVTKFVFEKGTVAKALKGTICTFQYSGGVTTDFSPVAGIVAGAVAHVIGHNFGMEHDSSICSCPDEKCIMTTNITATAPTHWSSCSVESLELALSKGMGYCLENKPVALFDGSLCGNGFVEEGEECDCGLPEYCTNQCCDPETCKLYGNASCATGECCDLKICKLKGVGTLCRSADQECDLPEYCTGQNEYCPDDVYKTNTEICADGEAFCYEGSCRTRSDQCKLLWGPTGEVSDEKCYKLNVKGGRHGHCGYSFFNETFVKCNEENILCGMLHCTNRNDQLEFGLEATSILSHAFLSVNGSIKACKSAVIDLGLDQADPGMVPNGAKCGESKMCVNQKCVSVSSVAGHCHCKQGYTLPFCEHIHPGGSVDSGPVSN</sequence>
<name>A0A8J6LKH3_TENMO</name>
<dbReference type="SUPFAM" id="SSF55486">
    <property type="entry name" value="Metalloproteases ('zincins'), catalytic domain"/>
    <property type="match status" value="1"/>
</dbReference>
<dbReference type="InterPro" id="IPR024079">
    <property type="entry name" value="MetalloPept_cat_dom_sf"/>
</dbReference>
<dbReference type="EMBL" id="JABDTM020005702">
    <property type="protein sequence ID" value="KAH0821872.1"/>
    <property type="molecule type" value="Genomic_DNA"/>
</dbReference>
<dbReference type="Proteomes" id="UP000719412">
    <property type="component" value="Unassembled WGS sequence"/>
</dbReference>
<comment type="subcellular location">
    <subcellularLocation>
        <location evidence="1">Membrane</location>
        <topology evidence="1">Single-pass membrane protein</topology>
    </subcellularLocation>
</comment>
<dbReference type="SMART" id="SM00050">
    <property type="entry name" value="DISIN"/>
    <property type="match status" value="1"/>
</dbReference>
<dbReference type="Pfam" id="PF08516">
    <property type="entry name" value="ADAM_CR"/>
    <property type="match status" value="1"/>
</dbReference>
<feature type="disulfide bond" evidence="9">
    <location>
        <begin position="222"/>
        <end position="227"/>
    </location>
</feature>
<dbReference type="SMART" id="SM00608">
    <property type="entry name" value="ACR"/>
    <property type="match status" value="1"/>
</dbReference>
<evidence type="ECO:0000256" key="4">
    <source>
        <dbReference type="ARBA" id="ARBA00023049"/>
    </source>
</evidence>